<dbReference type="InterPro" id="IPR057670">
    <property type="entry name" value="SH3_retrovirus"/>
</dbReference>
<dbReference type="InterPro" id="IPR029472">
    <property type="entry name" value="Copia-like_N"/>
</dbReference>
<evidence type="ECO:0000259" key="2">
    <source>
        <dbReference type="PROSITE" id="PS50994"/>
    </source>
</evidence>
<evidence type="ECO:0000256" key="1">
    <source>
        <dbReference type="SAM" id="MobiDB-lite"/>
    </source>
</evidence>
<reference evidence="3" key="2">
    <citation type="journal article" date="2024" name="Plant">
        <title>Genomic evolution and insights into agronomic trait innovations of Sesamum species.</title>
        <authorList>
            <person name="Miao H."/>
            <person name="Wang L."/>
            <person name="Qu L."/>
            <person name="Liu H."/>
            <person name="Sun Y."/>
            <person name="Le M."/>
            <person name="Wang Q."/>
            <person name="Wei S."/>
            <person name="Zheng Y."/>
            <person name="Lin W."/>
            <person name="Duan Y."/>
            <person name="Cao H."/>
            <person name="Xiong S."/>
            <person name="Wang X."/>
            <person name="Wei L."/>
            <person name="Li C."/>
            <person name="Ma Q."/>
            <person name="Ju M."/>
            <person name="Zhao R."/>
            <person name="Li G."/>
            <person name="Mu C."/>
            <person name="Tian Q."/>
            <person name="Mei H."/>
            <person name="Zhang T."/>
            <person name="Gao T."/>
            <person name="Zhang H."/>
        </authorList>
    </citation>
    <scope>NUCLEOTIDE SEQUENCE</scope>
    <source>
        <strain evidence="3">KEN1</strain>
    </source>
</reference>
<dbReference type="Pfam" id="PF14244">
    <property type="entry name" value="Retrotran_gag_3"/>
    <property type="match status" value="1"/>
</dbReference>
<proteinExistence type="predicted"/>
<dbReference type="InterPro" id="IPR013103">
    <property type="entry name" value="RVT_2"/>
</dbReference>
<comment type="caution">
    <text evidence="3">The sequence shown here is derived from an EMBL/GenBank/DDBJ whole genome shotgun (WGS) entry which is preliminary data.</text>
</comment>
<dbReference type="AlphaFoldDB" id="A0AAW2X1D1"/>
<evidence type="ECO:0000313" key="3">
    <source>
        <dbReference type="EMBL" id="KAL0447877.1"/>
    </source>
</evidence>
<dbReference type="InterPro" id="IPR001584">
    <property type="entry name" value="Integrase_cat-core"/>
</dbReference>
<feature type="domain" description="Integrase catalytic" evidence="2">
    <location>
        <begin position="381"/>
        <end position="478"/>
    </location>
</feature>
<dbReference type="GO" id="GO:0015074">
    <property type="term" value="P:DNA integration"/>
    <property type="evidence" value="ECO:0007669"/>
    <property type="project" value="InterPro"/>
</dbReference>
<name>A0AAW2X1D1_9LAMI</name>
<feature type="compositionally biased region" description="Low complexity" evidence="1">
    <location>
        <begin position="580"/>
        <end position="590"/>
    </location>
</feature>
<sequence length="960" mass="107586">MAENATTEKTRRDSDMESFGMIFVSSPLNGDNYLVWSRAMRFALGSRMKLSFIDGRSVRPPEDSPDFDEWIKKDYLVITWILNNVFKLIVDAFMYVTSARVLWLELEGRYGRSNGPMIYNLEREISSISQGDLSITDYYTKLRKLWDELACLDPLPICTCAAHRGMVSREASHQLMQFLMGLSSPFANVRSQIFVMDPRPDVVKAFAMLLNVEKELQVQIQLPEHSKTLAFKLEHKEEQNIMPSLCHIKARSFVDKRTLFCDHCQRNGHTKDTCLKLHGTPDWYKDLADKKRKGGGRGRGSFAGAVAINTAPVQHMKGADANLSDILRTELRKLLKEEDTGATRHVCANLQSFTHSVTPTHNTKVHLPDGSSKTQFDAKVKVIRTDNGAEFLSTQCQVLFQNNGILHQRTCSYTPQQNGVAEHKHKHLLAVARALLFQASLPDRFWGDCILTATYIINRTPSHILNWSTPYKLLFNKSPTYGHMRVFGCLCYATNTNPHKTKLSPRASRCVFLGYTPGQKGYKVYDLLSHSYFVSRDVIFYESSFPFAFDDPTSHKHCPIPLVPHSANDTYSLATPSHIDPVPSVTTSDPVPTPSAEPLLSPPTSEFEPRSYKEAAASKEWRDAMNDEIMALERNHTWKVTTLPPGKRAIGCKWVEGVDYVESFSPVAKAVTIRLLLAVAAARGWKIHQLDVNNAFLHGRLDEEIFMHPPEGYQVAADSVCRLTRSLYGLKQASGNGTRNLPLSCSVLVLHNPAMIIAYLRRGLIMTSLVFWGCSIFLGLQIARADEGISLNQSKYVHDILTDTGLLSAKSVTTPLPQGVKLCSDSGAFLSNPEPYRRLVGRLLYLGFTRPDISYGVQQLSQFLLHPCEGHWAAALHLVKYLKGTSHTGLFFPASSSLAFRAYCDADWGSCRDTRRSISGFCVFLGSTLVSWKSKKQNTVSRSSAEAEYRSLAATVCELQ</sequence>
<feature type="region of interest" description="Disordered" evidence="1">
    <location>
        <begin position="578"/>
        <end position="607"/>
    </location>
</feature>
<dbReference type="EMBL" id="JACGWN010000006">
    <property type="protein sequence ID" value="KAL0447877.1"/>
    <property type="molecule type" value="Genomic_DNA"/>
</dbReference>
<dbReference type="CDD" id="cd09272">
    <property type="entry name" value="RNase_HI_RT_Ty1"/>
    <property type="match status" value="1"/>
</dbReference>
<dbReference type="SUPFAM" id="SSF56672">
    <property type="entry name" value="DNA/RNA polymerases"/>
    <property type="match status" value="1"/>
</dbReference>
<dbReference type="SUPFAM" id="SSF53098">
    <property type="entry name" value="Ribonuclease H-like"/>
    <property type="match status" value="1"/>
</dbReference>
<organism evidence="3">
    <name type="scientific">Sesamum latifolium</name>
    <dbReference type="NCBI Taxonomy" id="2727402"/>
    <lineage>
        <taxon>Eukaryota</taxon>
        <taxon>Viridiplantae</taxon>
        <taxon>Streptophyta</taxon>
        <taxon>Embryophyta</taxon>
        <taxon>Tracheophyta</taxon>
        <taxon>Spermatophyta</taxon>
        <taxon>Magnoliopsida</taxon>
        <taxon>eudicotyledons</taxon>
        <taxon>Gunneridae</taxon>
        <taxon>Pentapetalae</taxon>
        <taxon>asterids</taxon>
        <taxon>lamiids</taxon>
        <taxon>Lamiales</taxon>
        <taxon>Pedaliaceae</taxon>
        <taxon>Sesamum</taxon>
    </lineage>
</organism>
<dbReference type="PANTHER" id="PTHR11439:SF465">
    <property type="entry name" value="REVERSE TRANSCRIPTASE TY1_COPIA-TYPE DOMAIN-CONTAINING PROTEIN"/>
    <property type="match status" value="1"/>
</dbReference>
<reference evidence="3" key="1">
    <citation type="submission" date="2020-06" db="EMBL/GenBank/DDBJ databases">
        <authorList>
            <person name="Li T."/>
            <person name="Hu X."/>
            <person name="Zhang T."/>
            <person name="Song X."/>
            <person name="Zhang H."/>
            <person name="Dai N."/>
            <person name="Sheng W."/>
            <person name="Hou X."/>
            <person name="Wei L."/>
        </authorList>
    </citation>
    <scope>NUCLEOTIDE SEQUENCE</scope>
    <source>
        <strain evidence="3">KEN1</strain>
        <tissue evidence="3">Leaf</tissue>
    </source>
</reference>
<dbReference type="InterPro" id="IPR036397">
    <property type="entry name" value="RNaseH_sf"/>
</dbReference>
<dbReference type="PROSITE" id="PS50994">
    <property type="entry name" value="INTEGRASE"/>
    <property type="match status" value="1"/>
</dbReference>
<dbReference type="Pfam" id="PF07727">
    <property type="entry name" value="RVT_2"/>
    <property type="match status" value="1"/>
</dbReference>
<dbReference type="InterPro" id="IPR043502">
    <property type="entry name" value="DNA/RNA_pol_sf"/>
</dbReference>
<accession>A0AAW2X1D1</accession>
<dbReference type="PANTHER" id="PTHR11439">
    <property type="entry name" value="GAG-POL-RELATED RETROTRANSPOSON"/>
    <property type="match status" value="1"/>
</dbReference>
<dbReference type="InterPro" id="IPR012337">
    <property type="entry name" value="RNaseH-like_sf"/>
</dbReference>
<gene>
    <name evidence="3" type="ORF">Slati_1915600</name>
</gene>
<dbReference type="Gene3D" id="3.30.420.10">
    <property type="entry name" value="Ribonuclease H-like superfamily/Ribonuclease H"/>
    <property type="match status" value="1"/>
</dbReference>
<dbReference type="GO" id="GO:0003676">
    <property type="term" value="F:nucleic acid binding"/>
    <property type="evidence" value="ECO:0007669"/>
    <property type="project" value="InterPro"/>
</dbReference>
<protein>
    <submittedName>
        <fullName evidence="3">Retrovirus-related Pol polyprotein from transposon RE2</fullName>
    </submittedName>
</protein>
<dbReference type="Pfam" id="PF25597">
    <property type="entry name" value="SH3_retrovirus"/>
    <property type="match status" value="1"/>
</dbReference>